<gene>
    <name evidence="1" type="ORF">DFP72DRAFT_1072585</name>
</gene>
<dbReference type="EMBL" id="JACGCI010000058">
    <property type="protein sequence ID" value="KAF6750260.1"/>
    <property type="molecule type" value="Genomic_DNA"/>
</dbReference>
<evidence type="ECO:0000313" key="2">
    <source>
        <dbReference type="Proteomes" id="UP000521943"/>
    </source>
</evidence>
<sequence>MAPNTPAPLIQVTNMVNFVGCNEGTEESCVPWRIILLPHTIGLAILRLIIISTTSTGQYSINPAHYRTVWLVPDTGSGGADDLVSSLPRTELIKIPLANFNVLREQAALGETVINGSGPEDQLSIKSALCKIHYTEEWETVEKRLLFIDESTTGAVEIYTVISKILASFPDVENNGNLPGPPDVINAVAGAIEDVVEGFDTQRASDVVAKAQTVPASEILGAHLEVAVSVTAQA</sequence>
<dbReference type="AlphaFoldDB" id="A0A8H6M0W2"/>
<accession>A0A8H6M0W2</accession>
<organism evidence="1 2">
    <name type="scientific">Ephemerocybe angulata</name>
    <dbReference type="NCBI Taxonomy" id="980116"/>
    <lineage>
        <taxon>Eukaryota</taxon>
        <taxon>Fungi</taxon>
        <taxon>Dikarya</taxon>
        <taxon>Basidiomycota</taxon>
        <taxon>Agaricomycotina</taxon>
        <taxon>Agaricomycetes</taxon>
        <taxon>Agaricomycetidae</taxon>
        <taxon>Agaricales</taxon>
        <taxon>Agaricineae</taxon>
        <taxon>Psathyrellaceae</taxon>
        <taxon>Ephemerocybe</taxon>
    </lineage>
</organism>
<protein>
    <submittedName>
        <fullName evidence="1">Uncharacterized protein</fullName>
    </submittedName>
</protein>
<comment type="caution">
    <text evidence="1">The sequence shown here is derived from an EMBL/GenBank/DDBJ whole genome shotgun (WGS) entry which is preliminary data.</text>
</comment>
<evidence type="ECO:0000313" key="1">
    <source>
        <dbReference type="EMBL" id="KAF6750260.1"/>
    </source>
</evidence>
<dbReference type="Proteomes" id="UP000521943">
    <property type="component" value="Unassembled WGS sequence"/>
</dbReference>
<name>A0A8H6M0W2_9AGAR</name>
<reference evidence="1 2" key="1">
    <citation type="submission" date="2020-07" db="EMBL/GenBank/DDBJ databases">
        <title>Comparative genomics of pyrophilous fungi reveals a link between fire events and developmental genes.</title>
        <authorList>
            <consortium name="DOE Joint Genome Institute"/>
            <person name="Steindorff A.S."/>
            <person name="Carver A."/>
            <person name="Calhoun S."/>
            <person name="Stillman K."/>
            <person name="Liu H."/>
            <person name="Lipzen A."/>
            <person name="Pangilinan J."/>
            <person name="Labutti K."/>
            <person name="Bruns T.D."/>
            <person name="Grigoriev I.V."/>
        </authorList>
    </citation>
    <scope>NUCLEOTIDE SEQUENCE [LARGE SCALE GENOMIC DNA]</scope>
    <source>
        <strain evidence="1 2">CBS 144469</strain>
    </source>
</reference>
<keyword evidence="2" id="KW-1185">Reference proteome</keyword>
<proteinExistence type="predicted"/>